<dbReference type="PaxDb" id="272569-rrnAC3251"/>
<evidence type="ECO:0000313" key="5">
    <source>
        <dbReference type="Proteomes" id="UP000001169"/>
    </source>
</evidence>
<name>Q5UXQ4_HALMA</name>
<evidence type="ECO:0000313" key="4">
    <source>
        <dbReference type="EMBL" id="AAV47949.1"/>
    </source>
</evidence>
<organism evidence="4 5">
    <name type="scientific">Haloarcula marismortui (strain ATCC 43049 / DSM 3752 / JCM 8966 / VKM B-1809)</name>
    <name type="common">Halobacterium marismortui</name>
    <dbReference type="NCBI Taxonomy" id="272569"/>
    <lineage>
        <taxon>Archaea</taxon>
        <taxon>Methanobacteriati</taxon>
        <taxon>Methanobacteriota</taxon>
        <taxon>Stenosarchaea group</taxon>
        <taxon>Halobacteria</taxon>
        <taxon>Halobacteriales</taxon>
        <taxon>Haloarculaceae</taxon>
        <taxon>Haloarcula</taxon>
    </lineage>
</organism>
<keyword evidence="1" id="KW-0560">Oxidoreductase</keyword>
<dbReference type="HOGENOM" id="CLU_762081_0_0_2"/>
<dbReference type="InterPro" id="IPR000683">
    <property type="entry name" value="Gfo/Idh/MocA-like_OxRdtase_N"/>
</dbReference>
<dbReference type="Gene3D" id="3.40.50.720">
    <property type="entry name" value="NAD(P)-binding Rossmann-like Domain"/>
    <property type="match status" value="1"/>
</dbReference>
<dbReference type="InterPro" id="IPR050463">
    <property type="entry name" value="Gfo/Idh/MocA_oxidrdct_glycsds"/>
</dbReference>
<dbReference type="EMBL" id="AY596297">
    <property type="protein sequence ID" value="AAV47949.1"/>
    <property type="molecule type" value="Genomic_DNA"/>
</dbReference>
<dbReference type="EnsemblBacteria" id="AAV47949">
    <property type="protein sequence ID" value="AAV47949"/>
    <property type="gene ID" value="rrnAC3251"/>
</dbReference>
<feature type="domain" description="Gfo/Idh/MocA-like oxidoreductase N-terminal" evidence="2">
    <location>
        <begin position="15"/>
        <end position="132"/>
    </location>
</feature>
<dbReference type="Proteomes" id="UP000001169">
    <property type="component" value="Chromosome I"/>
</dbReference>
<feature type="domain" description="GFO/IDH/MocA-like oxidoreductase" evidence="3">
    <location>
        <begin position="142"/>
        <end position="255"/>
    </location>
</feature>
<gene>
    <name evidence="4" type="primary">yjlD3</name>
    <name evidence="4" type="ordered locus">rrnAC3251</name>
</gene>
<dbReference type="Pfam" id="PF01408">
    <property type="entry name" value="GFO_IDH_MocA"/>
    <property type="match status" value="1"/>
</dbReference>
<dbReference type="AlphaFoldDB" id="Q5UXQ4"/>
<reference evidence="4 5" key="1">
    <citation type="journal article" date="2004" name="Genome Res.">
        <title>Genome sequence of Haloarcula marismortui: a halophilic archaeon from the Dead Sea.</title>
        <authorList>
            <person name="Baliga N.S."/>
            <person name="Bonneau R."/>
            <person name="Facciotti M.T."/>
            <person name="Pan M."/>
            <person name="Glusman G."/>
            <person name="Deutsch E.W."/>
            <person name="Shannon P."/>
            <person name="Chiu Y."/>
            <person name="Weng R.S."/>
            <person name="Gan R.R."/>
            <person name="Hung P."/>
            <person name="Date S.V."/>
            <person name="Marcotte E."/>
            <person name="Hood L."/>
            <person name="Ng W.V."/>
        </authorList>
    </citation>
    <scope>NUCLEOTIDE SEQUENCE [LARGE SCALE GENOMIC DNA]</scope>
    <source>
        <strain evidence="5">ATCC 43049 / DSM 3752 / JCM 8966 / VKM B-1809</strain>
    </source>
</reference>
<dbReference type="STRING" id="272569.rrnAC3251"/>
<dbReference type="KEGG" id="hma:rrnAC3251"/>
<dbReference type="PANTHER" id="PTHR43818:SF11">
    <property type="entry name" value="BCDNA.GH03377"/>
    <property type="match status" value="1"/>
</dbReference>
<dbReference type="PANTHER" id="PTHR43818">
    <property type="entry name" value="BCDNA.GH03377"/>
    <property type="match status" value="1"/>
</dbReference>
<sequence length="362" mass="39512">MPERMPVGSQTRTMLRTAIVGLGDVAHWHKAAIETTPGAVLTAVADIDSQRAERVAAAWDVSGYTDLQRLVASEAVDWVHVCTPLQTHFDLAMACIDASVHVLVEKPFVATRAEFERLTAAADRADVRATVVHNQVYYRPLQTALQRIKRGDLGRLHSVAVHWAEDIDPTVPGRGDWVLDLPGGEFGEGIVHPIYVGLRAAGNPADDASVDIRRCRTTADDVAFDGIAVSFVTAEDVTCTIQHHSNVPDRRRVVFTAECGHLTVDIGTQSLRYHRHGYGPNSPYDLPMLAGALTDLRNAARTTASAVRETVKTRLSSSYSTHDTHTPVVRREARAIEHGGEGPTPRAEADWANRLFTSVAEL</sequence>
<dbReference type="GO" id="GO:0016491">
    <property type="term" value="F:oxidoreductase activity"/>
    <property type="evidence" value="ECO:0007669"/>
    <property type="project" value="UniProtKB-KW"/>
</dbReference>
<dbReference type="GO" id="GO:0000166">
    <property type="term" value="F:nucleotide binding"/>
    <property type="evidence" value="ECO:0007669"/>
    <property type="project" value="InterPro"/>
</dbReference>
<dbReference type="InterPro" id="IPR036291">
    <property type="entry name" value="NAD(P)-bd_dom_sf"/>
</dbReference>
<dbReference type="SUPFAM" id="SSF55347">
    <property type="entry name" value="Glyceraldehyde-3-phosphate dehydrogenase-like, C-terminal domain"/>
    <property type="match status" value="1"/>
</dbReference>
<evidence type="ECO:0000259" key="2">
    <source>
        <dbReference type="Pfam" id="PF01408"/>
    </source>
</evidence>
<dbReference type="Gene3D" id="3.30.360.10">
    <property type="entry name" value="Dihydrodipicolinate Reductase, domain 2"/>
    <property type="match status" value="1"/>
</dbReference>
<dbReference type="PATRIC" id="fig|272569.17.peg.3783"/>
<proteinExistence type="predicted"/>
<protein>
    <submittedName>
        <fullName evidence="4">NADH dehydrogenase</fullName>
    </submittedName>
</protein>
<dbReference type="eggNOG" id="arCOG01622">
    <property type="taxonomic scope" value="Archaea"/>
</dbReference>
<dbReference type="Pfam" id="PF22725">
    <property type="entry name" value="GFO_IDH_MocA_C3"/>
    <property type="match status" value="1"/>
</dbReference>
<keyword evidence="5" id="KW-1185">Reference proteome</keyword>
<evidence type="ECO:0000259" key="3">
    <source>
        <dbReference type="Pfam" id="PF22725"/>
    </source>
</evidence>
<dbReference type="SUPFAM" id="SSF51735">
    <property type="entry name" value="NAD(P)-binding Rossmann-fold domains"/>
    <property type="match status" value="1"/>
</dbReference>
<dbReference type="InterPro" id="IPR055170">
    <property type="entry name" value="GFO_IDH_MocA-like_dom"/>
</dbReference>
<accession>Q5UXQ4</accession>
<evidence type="ECO:0000256" key="1">
    <source>
        <dbReference type="ARBA" id="ARBA00023002"/>
    </source>
</evidence>